<keyword evidence="5 8" id="KW-0378">Hydrolase</keyword>
<dbReference type="SMART" id="SM00710">
    <property type="entry name" value="PbH1"/>
    <property type="match status" value="6"/>
</dbReference>
<feature type="chain" id="PRO_5044013431" description="Polygalacturonase" evidence="9">
    <location>
        <begin position="22"/>
        <end position="383"/>
    </location>
</feature>
<dbReference type="InterPro" id="IPR000743">
    <property type="entry name" value="Glyco_hydro_28"/>
</dbReference>
<dbReference type="Pfam" id="PF00295">
    <property type="entry name" value="Glyco_hydro_28"/>
    <property type="match status" value="1"/>
</dbReference>
<comment type="caution">
    <text evidence="10">The sequence shown here is derived from an EMBL/GenBank/DDBJ whole genome shotgun (WGS) entry which is preliminary data.</text>
</comment>
<evidence type="ECO:0000256" key="9">
    <source>
        <dbReference type="SAM" id="SignalP"/>
    </source>
</evidence>
<organism evidence="10 11">
    <name type="scientific">Saponaria officinalis</name>
    <name type="common">Common soapwort</name>
    <name type="synonym">Lychnis saponaria</name>
    <dbReference type="NCBI Taxonomy" id="3572"/>
    <lineage>
        <taxon>Eukaryota</taxon>
        <taxon>Viridiplantae</taxon>
        <taxon>Streptophyta</taxon>
        <taxon>Embryophyta</taxon>
        <taxon>Tracheophyta</taxon>
        <taxon>Spermatophyta</taxon>
        <taxon>Magnoliopsida</taxon>
        <taxon>eudicotyledons</taxon>
        <taxon>Gunneridae</taxon>
        <taxon>Pentapetalae</taxon>
        <taxon>Caryophyllales</taxon>
        <taxon>Caryophyllaceae</taxon>
        <taxon>Caryophylleae</taxon>
        <taxon>Saponaria</taxon>
    </lineage>
</organism>
<evidence type="ECO:0000256" key="3">
    <source>
        <dbReference type="ARBA" id="ARBA00022512"/>
    </source>
</evidence>
<evidence type="ECO:0008006" key="12">
    <source>
        <dbReference type="Google" id="ProtNLM"/>
    </source>
</evidence>
<dbReference type="Gene3D" id="2.160.20.10">
    <property type="entry name" value="Single-stranded right-handed beta-helix, Pectin lyase-like"/>
    <property type="match status" value="1"/>
</dbReference>
<keyword evidence="11" id="KW-1185">Reference proteome</keyword>
<accession>A0AAW1IIC2</accession>
<dbReference type="InterPro" id="IPR006626">
    <property type="entry name" value="PbH1"/>
</dbReference>
<evidence type="ECO:0000256" key="4">
    <source>
        <dbReference type="ARBA" id="ARBA00022525"/>
    </source>
</evidence>
<dbReference type="GO" id="GO:0004650">
    <property type="term" value="F:polygalacturonase activity"/>
    <property type="evidence" value="ECO:0007669"/>
    <property type="project" value="InterPro"/>
</dbReference>
<keyword evidence="3" id="KW-0134">Cell wall</keyword>
<dbReference type="InterPro" id="IPR012334">
    <property type="entry name" value="Pectin_lyas_fold"/>
</dbReference>
<dbReference type="AlphaFoldDB" id="A0AAW1IIC2"/>
<evidence type="ECO:0000256" key="8">
    <source>
        <dbReference type="RuleBase" id="RU361169"/>
    </source>
</evidence>
<dbReference type="GO" id="GO:0071555">
    <property type="term" value="P:cell wall organization"/>
    <property type="evidence" value="ECO:0007669"/>
    <property type="project" value="UniProtKB-KW"/>
</dbReference>
<evidence type="ECO:0000256" key="6">
    <source>
        <dbReference type="ARBA" id="ARBA00023295"/>
    </source>
</evidence>
<evidence type="ECO:0000313" key="11">
    <source>
        <dbReference type="Proteomes" id="UP001443914"/>
    </source>
</evidence>
<sequence length="383" mass="41936">MSATNFVFLVLLALWFTLAQSDDTKIFNVKDYGAVEGGKVDISQSLLKAWDDACKWKGHRILEISKGTYFVSPVILRGPCSGPIGFRNLGTLKAPMGLRGNYWIEFRYLDRLTLDGSGQFDGQGPPKRAEPNLPTLLRFTFVTNSIAQNIRLINSQNTHFHLFGCNQTTIRRITISAPGDSPNTDGIKIGASNGITIEDTTIASGDDCVAIIRGSKDIKVTGVVCGPGHGFSIGSMGKSPNERVEQVVMRKCKIFDSTNGLRIKTWASDMPGLVSNILYEDISLTNVDNPIIIEQNYCPSKTCSKGNSKVRITDVKFRNIYGTSLTNNAVNLQCSGSNPCDKIELKDIDIKHVKGTKRTISTCSHVNVQAIGVQMPKPCTIRI</sequence>
<evidence type="ECO:0000256" key="7">
    <source>
        <dbReference type="ARBA" id="ARBA00023316"/>
    </source>
</evidence>
<name>A0AAW1IIC2_SAPOF</name>
<dbReference type="Proteomes" id="UP001443914">
    <property type="component" value="Unassembled WGS sequence"/>
</dbReference>
<keyword evidence="4" id="KW-0964">Secreted</keyword>
<keyword evidence="9" id="KW-0732">Signal</keyword>
<gene>
    <name evidence="10" type="ORF">RND81_09G058800</name>
</gene>
<keyword evidence="6 8" id="KW-0326">Glycosidase</keyword>
<dbReference type="EMBL" id="JBDFQZ010000009">
    <property type="protein sequence ID" value="KAK9689423.1"/>
    <property type="molecule type" value="Genomic_DNA"/>
</dbReference>
<evidence type="ECO:0000256" key="1">
    <source>
        <dbReference type="ARBA" id="ARBA00004191"/>
    </source>
</evidence>
<evidence type="ECO:0000256" key="2">
    <source>
        <dbReference type="ARBA" id="ARBA00008834"/>
    </source>
</evidence>
<dbReference type="SUPFAM" id="SSF51126">
    <property type="entry name" value="Pectin lyase-like"/>
    <property type="match status" value="1"/>
</dbReference>
<comment type="subcellular location">
    <subcellularLocation>
        <location evidence="1">Secreted</location>
        <location evidence="1">Cell wall</location>
    </subcellularLocation>
</comment>
<dbReference type="GO" id="GO:0005975">
    <property type="term" value="P:carbohydrate metabolic process"/>
    <property type="evidence" value="ECO:0007669"/>
    <property type="project" value="InterPro"/>
</dbReference>
<comment type="similarity">
    <text evidence="2 8">Belongs to the glycosyl hydrolase 28 family.</text>
</comment>
<keyword evidence="7" id="KW-0961">Cell wall biogenesis/degradation</keyword>
<protein>
    <recommendedName>
        <fullName evidence="12">Polygalacturonase</fullName>
    </recommendedName>
</protein>
<feature type="signal peptide" evidence="9">
    <location>
        <begin position="1"/>
        <end position="21"/>
    </location>
</feature>
<evidence type="ECO:0000313" key="10">
    <source>
        <dbReference type="EMBL" id="KAK9689423.1"/>
    </source>
</evidence>
<evidence type="ECO:0000256" key="5">
    <source>
        <dbReference type="ARBA" id="ARBA00022801"/>
    </source>
</evidence>
<proteinExistence type="inferred from homology"/>
<dbReference type="InterPro" id="IPR011050">
    <property type="entry name" value="Pectin_lyase_fold/virulence"/>
</dbReference>
<dbReference type="FunFam" id="2.160.20.10:FF:000004">
    <property type="entry name" value="Pectin lyase-like superfamily protein"/>
    <property type="match status" value="1"/>
</dbReference>
<dbReference type="PANTHER" id="PTHR31375">
    <property type="match status" value="1"/>
</dbReference>
<reference evidence="10" key="1">
    <citation type="submission" date="2024-03" db="EMBL/GenBank/DDBJ databases">
        <title>WGS assembly of Saponaria officinalis var. Norfolk2.</title>
        <authorList>
            <person name="Jenkins J."/>
            <person name="Shu S."/>
            <person name="Grimwood J."/>
            <person name="Barry K."/>
            <person name="Goodstein D."/>
            <person name="Schmutz J."/>
            <person name="Leebens-Mack J."/>
            <person name="Osbourn A."/>
        </authorList>
    </citation>
    <scope>NUCLEOTIDE SEQUENCE [LARGE SCALE GENOMIC DNA]</scope>
    <source>
        <strain evidence="10">JIC</strain>
    </source>
</reference>